<proteinExistence type="predicted"/>
<dbReference type="AlphaFoldDB" id="A0A0L6VUY4"/>
<evidence type="ECO:0000256" key="1">
    <source>
        <dbReference type="SAM" id="MobiDB-lite"/>
    </source>
</evidence>
<reference evidence="3 4" key="1">
    <citation type="submission" date="2015-08" db="EMBL/GenBank/DDBJ databases">
        <title>Next Generation Sequencing and Analysis of the Genome of Puccinia sorghi L Schw, the Causal Agent of Maize Common Rust.</title>
        <authorList>
            <person name="Rochi L."/>
            <person name="Burguener G."/>
            <person name="Darino M."/>
            <person name="Turjanski A."/>
            <person name="Kreff E."/>
            <person name="Dieguez M.J."/>
            <person name="Sacco F."/>
        </authorList>
    </citation>
    <scope>NUCLEOTIDE SEQUENCE [LARGE SCALE GENOMIC DNA]</scope>
    <source>
        <strain evidence="3 4">RO10H11247</strain>
    </source>
</reference>
<dbReference type="Proteomes" id="UP000037035">
    <property type="component" value="Unassembled WGS sequence"/>
</dbReference>
<evidence type="ECO:0000313" key="4">
    <source>
        <dbReference type="Proteomes" id="UP000037035"/>
    </source>
</evidence>
<keyword evidence="2" id="KW-1133">Transmembrane helix</keyword>
<feature type="compositionally biased region" description="Basic and acidic residues" evidence="1">
    <location>
        <begin position="965"/>
        <end position="976"/>
    </location>
</feature>
<dbReference type="VEuPathDB" id="FungiDB:VP01_1075g3"/>
<feature type="transmembrane region" description="Helical" evidence="2">
    <location>
        <begin position="236"/>
        <end position="255"/>
    </location>
</feature>
<organism evidence="3 4">
    <name type="scientific">Puccinia sorghi</name>
    <dbReference type="NCBI Taxonomy" id="27349"/>
    <lineage>
        <taxon>Eukaryota</taxon>
        <taxon>Fungi</taxon>
        <taxon>Dikarya</taxon>
        <taxon>Basidiomycota</taxon>
        <taxon>Pucciniomycotina</taxon>
        <taxon>Pucciniomycetes</taxon>
        <taxon>Pucciniales</taxon>
        <taxon>Pucciniaceae</taxon>
        <taxon>Puccinia</taxon>
    </lineage>
</organism>
<name>A0A0L6VUY4_9BASI</name>
<keyword evidence="2" id="KW-0472">Membrane</keyword>
<feature type="compositionally biased region" description="Basic residues" evidence="1">
    <location>
        <begin position="71"/>
        <end position="84"/>
    </location>
</feature>
<sequence>MQVVKSKLKGSKVEQQGQSWSVGTYMAEVSWVSRERLAIVSKKETARVARSGAYRDRWVWVYCKGSKRHQGGLKEKEKKRKRKRGKEERKKNLRPENFYQVNQSVGGMTKKIEEKNYLSLQNKTCSCLQLTCRNLQGASVVTPTILQKDCAKSSTYSKMWSLDGIWAGACYISTKIIMTAVLCIMHREEDLLKQSFVNFSFHLTQRALNSLSKSQLLIKINLCCWRVLIIRRCLETSLSFSFSISLFLFNFSFFISNTTIRFFLIDEIKYLNLKSLHLEVFFLPLGINGILKRTVFQNGVSSLSYEYLAILAEKKKTKLQFHPWLTRETEKSVNFIISTRSQTDKKQNSNKKYERDNKVTCGTVLNGYVDLSRVRSRILSQYKVENGISVRTEQWILAVTGLITASLVSQDAADEFELGLCGRVFHSTFFCNLCQTLWIHKFSLTSFDRWSGNGNQLFAVHASGNQLSCASSVSNTKFKLEKLNLKLAMAADNWNIGQVTLSCGQPNILRFVLFLLVSKMVGSRSNRGMAIGLRKRKYKYLINENKRSKCASNKLANWETPGESQRGLQDHNIIPPLMPNFDAQSLCRLHSDCAKTSTCANFWSLDGSLAGACCMSTAGSSASFFAVYCMVGLSWDKLMLIPSTGPVAMHWPLARSNLLKLGSIHDSGICSMTVVQCNLSCIMLTVSDDLRATLFLSENLLPTGENKKKTLHWQLSPGQKQRQHVHIALLGTKGSLCTWQGNVCTLPSLWGPYKLPQRGVFKKVSFGQNSYLVLDQQIPIEKPKKAPGKYWVLIVFYQFDLRNSELIPFSKIPFCQFCDYSIPLPTAPLGGLPKESTYCSLPMFGKGANNFFVMCGIANDWAAASQAHCSSLLLHIGCNCHPETNSLELAVARCRADGTVQPCAVGAVLSTLIRIAHHLSSPPYSRRASHFRNKNSSRVLRMHRPSESIDGRIPTLNYLPSTPRHSSENQSSERRRSPAVASKIENQQPGLLRERSLLRELLRHANQQCSSVLTKRFTLNSMNNLLDDETARLQSGCCQVGVLSITSSHKPLTTFTKLPPQMGQSGSFPSRCHPKRAHYKGSKTNAFLYVPVSSAALQQENTTFPLTRDVGCLHPSHFCLLKTVPETVYGIHILQSLKEPLLQTSRFILLTPPQKNKKKPIRSISPVAHLVKLQGQQRLSQNLTHSQSRRCPIVCLGNNPPTRDKPSLRMIQSL</sequence>
<evidence type="ECO:0000256" key="2">
    <source>
        <dbReference type="SAM" id="Phobius"/>
    </source>
</evidence>
<feature type="region of interest" description="Disordered" evidence="1">
    <location>
        <begin position="944"/>
        <end position="988"/>
    </location>
</feature>
<feature type="region of interest" description="Disordered" evidence="1">
    <location>
        <begin position="71"/>
        <end position="93"/>
    </location>
</feature>
<gene>
    <name evidence="3" type="ORF">VP01_1075g3</name>
</gene>
<dbReference type="EMBL" id="LAVV01000843">
    <property type="protein sequence ID" value="KNZ64015.1"/>
    <property type="molecule type" value="Genomic_DNA"/>
</dbReference>
<accession>A0A0L6VUY4</accession>
<comment type="caution">
    <text evidence="3">The sequence shown here is derived from an EMBL/GenBank/DDBJ whole genome shotgun (WGS) entry which is preliminary data.</text>
</comment>
<protein>
    <submittedName>
        <fullName evidence="3">Uncharacterized protein</fullName>
    </submittedName>
</protein>
<keyword evidence="4" id="KW-1185">Reference proteome</keyword>
<keyword evidence="2" id="KW-0812">Transmembrane</keyword>
<evidence type="ECO:0000313" key="3">
    <source>
        <dbReference type="EMBL" id="KNZ64015.1"/>
    </source>
</evidence>